<protein>
    <recommendedName>
        <fullName evidence="4">Tubulin--tyrosine ligase-like protein 5</fullName>
    </recommendedName>
</protein>
<keyword evidence="2" id="KW-0547">Nucleotide-binding</keyword>
<organism evidence="6">
    <name type="scientific">Trepomonas sp. PC1</name>
    <dbReference type="NCBI Taxonomy" id="1076344"/>
    <lineage>
        <taxon>Eukaryota</taxon>
        <taxon>Metamonada</taxon>
        <taxon>Diplomonadida</taxon>
        <taxon>Hexamitidae</taxon>
        <taxon>Hexamitinae</taxon>
        <taxon>Trepomonas</taxon>
    </lineage>
</organism>
<dbReference type="AlphaFoldDB" id="A0A146KBG7"/>
<dbReference type="PANTHER" id="PTHR12241">
    <property type="entry name" value="TUBULIN POLYGLUTAMYLASE"/>
    <property type="match status" value="1"/>
</dbReference>
<keyword evidence="3" id="KW-0067">ATP-binding</keyword>
<proteinExistence type="predicted"/>
<dbReference type="Pfam" id="PF03133">
    <property type="entry name" value="TTL"/>
    <property type="match status" value="1"/>
</dbReference>
<evidence type="ECO:0000256" key="4">
    <source>
        <dbReference type="ARBA" id="ARBA00041448"/>
    </source>
</evidence>
<comment type="catalytic activity">
    <reaction evidence="5">
        <text>L-glutamyl-[protein] + L-glutamate + ATP = gamma-L-glutamyl-L-glutamyl-[protein] + ADP + phosphate + H(+)</text>
        <dbReference type="Rhea" id="RHEA:60144"/>
        <dbReference type="Rhea" id="RHEA-COMP:10208"/>
        <dbReference type="Rhea" id="RHEA-COMP:15517"/>
        <dbReference type="ChEBI" id="CHEBI:15378"/>
        <dbReference type="ChEBI" id="CHEBI:29973"/>
        <dbReference type="ChEBI" id="CHEBI:29985"/>
        <dbReference type="ChEBI" id="CHEBI:30616"/>
        <dbReference type="ChEBI" id="CHEBI:43474"/>
        <dbReference type="ChEBI" id="CHEBI:143622"/>
        <dbReference type="ChEBI" id="CHEBI:456216"/>
    </reaction>
    <physiologicalReaction direction="left-to-right" evidence="5">
        <dbReference type="Rhea" id="RHEA:60145"/>
    </physiologicalReaction>
</comment>
<evidence type="ECO:0000256" key="1">
    <source>
        <dbReference type="ARBA" id="ARBA00022598"/>
    </source>
</evidence>
<sequence>PQSFSLPGQFTELCSYYEKHKSIFIVKPSNLSRGREITLARTPIDINYSKPSIAQEYLRNPLLFEGRKCDFRCYMLVLGGLRFFTYKEGICRVSPYKYDVESNQLETHLTNTSLSKQHDFQSRLLLTHS</sequence>
<dbReference type="PROSITE" id="PS51221">
    <property type="entry name" value="TTL"/>
    <property type="match status" value="1"/>
</dbReference>
<dbReference type="GO" id="GO:0015631">
    <property type="term" value="F:tubulin binding"/>
    <property type="evidence" value="ECO:0007669"/>
    <property type="project" value="TreeGrafter"/>
</dbReference>
<accession>A0A146KBG7</accession>
<evidence type="ECO:0000256" key="2">
    <source>
        <dbReference type="ARBA" id="ARBA00022741"/>
    </source>
</evidence>
<name>A0A146KBG7_9EUKA</name>
<reference evidence="6" key="1">
    <citation type="submission" date="2015-07" db="EMBL/GenBank/DDBJ databases">
        <title>Adaptation to a free-living lifestyle via gene acquisitions in the diplomonad Trepomonas sp. PC1.</title>
        <authorList>
            <person name="Xu F."/>
            <person name="Jerlstrom-Hultqvist J."/>
            <person name="Kolisko M."/>
            <person name="Simpson A.G.B."/>
            <person name="Roger A.J."/>
            <person name="Svard S.G."/>
            <person name="Andersson J.O."/>
        </authorList>
    </citation>
    <scope>NUCLEOTIDE SEQUENCE</scope>
    <source>
        <strain evidence="6">PC1</strain>
    </source>
</reference>
<dbReference type="GO" id="GO:0070740">
    <property type="term" value="F:tubulin-glutamic acid ligase activity"/>
    <property type="evidence" value="ECO:0007669"/>
    <property type="project" value="TreeGrafter"/>
</dbReference>
<dbReference type="EMBL" id="GDID01002998">
    <property type="protein sequence ID" value="JAP93608.1"/>
    <property type="molecule type" value="Transcribed_RNA"/>
</dbReference>
<dbReference type="GO" id="GO:0036064">
    <property type="term" value="C:ciliary basal body"/>
    <property type="evidence" value="ECO:0007669"/>
    <property type="project" value="TreeGrafter"/>
</dbReference>
<dbReference type="Gene3D" id="3.30.470.20">
    <property type="entry name" value="ATP-grasp fold, B domain"/>
    <property type="match status" value="1"/>
</dbReference>
<gene>
    <name evidence="6" type="ORF">TPC1_14048</name>
</gene>
<evidence type="ECO:0000256" key="5">
    <source>
        <dbReference type="ARBA" id="ARBA00049274"/>
    </source>
</evidence>
<dbReference type="GO" id="GO:0005524">
    <property type="term" value="F:ATP binding"/>
    <property type="evidence" value="ECO:0007669"/>
    <property type="project" value="UniProtKB-KW"/>
</dbReference>
<evidence type="ECO:0000313" key="6">
    <source>
        <dbReference type="EMBL" id="JAP93608.1"/>
    </source>
</evidence>
<feature type="non-terminal residue" evidence="6">
    <location>
        <position position="129"/>
    </location>
</feature>
<feature type="non-terminal residue" evidence="6">
    <location>
        <position position="1"/>
    </location>
</feature>
<dbReference type="InterPro" id="IPR004344">
    <property type="entry name" value="TTL/TTLL_fam"/>
</dbReference>
<keyword evidence="1 6" id="KW-0436">Ligase</keyword>
<evidence type="ECO:0000256" key="3">
    <source>
        <dbReference type="ARBA" id="ARBA00022840"/>
    </source>
</evidence>
<dbReference type="PANTHER" id="PTHR12241:SF145">
    <property type="entry name" value="TUBULIN POLYGLUTAMYLASE TTLL5"/>
    <property type="match status" value="1"/>
</dbReference>
<dbReference type="GO" id="GO:0000226">
    <property type="term" value="P:microtubule cytoskeleton organization"/>
    <property type="evidence" value="ECO:0007669"/>
    <property type="project" value="TreeGrafter"/>
</dbReference>
<dbReference type="SUPFAM" id="SSF56059">
    <property type="entry name" value="Glutathione synthetase ATP-binding domain-like"/>
    <property type="match status" value="1"/>
</dbReference>